<proteinExistence type="predicted"/>
<dbReference type="Gene3D" id="3.40.30.10">
    <property type="entry name" value="Glutaredoxin"/>
    <property type="match status" value="1"/>
</dbReference>
<feature type="signal peptide" evidence="1">
    <location>
        <begin position="1"/>
        <end position="26"/>
    </location>
</feature>
<evidence type="ECO:0000313" key="4">
    <source>
        <dbReference type="EMBL" id="OAD43345.1"/>
    </source>
</evidence>
<dbReference type="CDD" id="cd02966">
    <property type="entry name" value="TlpA_like_family"/>
    <property type="match status" value="1"/>
</dbReference>
<dbReference type="STRING" id="1763535.LPB072_18690"/>
<reference evidence="3 6" key="2">
    <citation type="submission" date="2016-10" db="EMBL/GenBank/DDBJ databases">
        <title>Hydorgenophaga sp. LPB0072 isolated from gastropod.</title>
        <authorList>
            <person name="Kim E."/>
            <person name="Yi H."/>
        </authorList>
    </citation>
    <scope>NUCLEOTIDE SEQUENCE [LARGE SCALE GENOMIC DNA]</scope>
    <source>
        <strain evidence="3 6">LPB0072</strain>
    </source>
</reference>
<dbReference type="InterPro" id="IPR036249">
    <property type="entry name" value="Thioredoxin-like_sf"/>
</dbReference>
<dbReference type="PROSITE" id="PS51352">
    <property type="entry name" value="THIOREDOXIN_2"/>
    <property type="match status" value="1"/>
</dbReference>
<accession>A0A162PB79</accession>
<dbReference type="EMBL" id="CP017476">
    <property type="protein sequence ID" value="AOW14558.1"/>
    <property type="molecule type" value="Genomic_DNA"/>
</dbReference>
<dbReference type="KEGG" id="hyl:LPB072_18690"/>
<keyword evidence="1" id="KW-0732">Signal</keyword>
<name>A0A162PB79_9BURK</name>
<feature type="chain" id="PRO_5044549351" description="Thioredoxin domain-containing protein" evidence="1">
    <location>
        <begin position="27"/>
        <end position="173"/>
    </location>
</feature>
<dbReference type="GO" id="GO:0016491">
    <property type="term" value="F:oxidoreductase activity"/>
    <property type="evidence" value="ECO:0007669"/>
    <property type="project" value="InterPro"/>
</dbReference>
<dbReference type="Proteomes" id="UP000185657">
    <property type="component" value="Unassembled WGS sequence"/>
</dbReference>
<organism evidence="3 6">
    <name type="scientific">Hydrogenophaga crassostreae</name>
    <dbReference type="NCBI Taxonomy" id="1763535"/>
    <lineage>
        <taxon>Bacteria</taxon>
        <taxon>Pseudomonadati</taxon>
        <taxon>Pseudomonadota</taxon>
        <taxon>Betaproteobacteria</taxon>
        <taxon>Burkholderiales</taxon>
        <taxon>Comamonadaceae</taxon>
        <taxon>Hydrogenophaga</taxon>
    </lineage>
</organism>
<dbReference type="PANTHER" id="PTHR42852:SF17">
    <property type="entry name" value="THIOREDOXIN-LIKE PROTEIN HI_1115"/>
    <property type="match status" value="1"/>
</dbReference>
<dbReference type="EMBL" id="LVWD01000004">
    <property type="protein sequence ID" value="OAD43345.1"/>
    <property type="molecule type" value="Genomic_DNA"/>
</dbReference>
<dbReference type="SUPFAM" id="SSF52833">
    <property type="entry name" value="Thioredoxin-like"/>
    <property type="match status" value="1"/>
</dbReference>
<dbReference type="InterPro" id="IPR050553">
    <property type="entry name" value="Thioredoxin_ResA/DsbE_sf"/>
</dbReference>
<evidence type="ECO:0000313" key="6">
    <source>
        <dbReference type="Proteomes" id="UP000185680"/>
    </source>
</evidence>
<gene>
    <name evidence="3" type="ORF">LPB072_18690</name>
    <name evidence="4" type="ORF">LPB72_05860</name>
</gene>
<dbReference type="Pfam" id="PF00578">
    <property type="entry name" value="AhpC-TSA"/>
    <property type="match status" value="1"/>
</dbReference>
<dbReference type="GO" id="GO:0016209">
    <property type="term" value="F:antioxidant activity"/>
    <property type="evidence" value="ECO:0007669"/>
    <property type="project" value="InterPro"/>
</dbReference>
<evidence type="ECO:0000259" key="2">
    <source>
        <dbReference type="PROSITE" id="PS51352"/>
    </source>
</evidence>
<reference evidence="4 5" key="1">
    <citation type="submission" date="2016-02" db="EMBL/GenBank/DDBJ databases">
        <title>Draft genome sequence of Hydrogenophaga sp. LPB0072.</title>
        <authorList>
            <person name="Shin S.-K."/>
            <person name="Yi H."/>
        </authorList>
    </citation>
    <scope>NUCLEOTIDE SEQUENCE [LARGE SCALE GENOMIC DNA]</scope>
    <source>
        <strain evidence="4 5">LPB0072</strain>
    </source>
</reference>
<dbReference type="AlphaFoldDB" id="A0A162PB79"/>
<dbReference type="InterPro" id="IPR000866">
    <property type="entry name" value="AhpC/TSA"/>
</dbReference>
<feature type="domain" description="Thioredoxin" evidence="2">
    <location>
        <begin position="22"/>
        <end position="173"/>
    </location>
</feature>
<dbReference type="InterPro" id="IPR013766">
    <property type="entry name" value="Thioredoxin_domain"/>
</dbReference>
<dbReference type="RefSeq" id="WP_066087110.1">
    <property type="nucleotide sequence ID" value="NZ_CP017476.1"/>
</dbReference>
<evidence type="ECO:0000313" key="3">
    <source>
        <dbReference type="EMBL" id="AOW14558.1"/>
    </source>
</evidence>
<dbReference type="PANTHER" id="PTHR42852">
    <property type="entry name" value="THIOL:DISULFIDE INTERCHANGE PROTEIN DSBE"/>
    <property type="match status" value="1"/>
</dbReference>
<evidence type="ECO:0000256" key="1">
    <source>
        <dbReference type="SAM" id="SignalP"/>
    </source>
</evidence>
<keyword evidence="5" id="KW-1185">Reference proteome</keyword>
<protein>
    <recommendedName>
        <fullName evidence="2">Thioredoxin domain-containing protein</fullName>
    </recommendedName>
</protein>
<dbReference type="Proteomes" id="UP000185680">
    <property type="component" value="Chromosome"/>
</dbReference>
<evidence type="ECO:0000313" key="5">
    <source>
        <dbReference type="Proteomes" id="UP000185657"/>
    </source>
</evidence>
<dbReference type="OrthoDB" id="9811352at2"/>
<sequence length="173" mass="19365">MEPQRHPSRRNLLVWLAGAAPVSLLAQTPSFATPGQAELRGVTSGGEVLALNTLRGQVVMVFYWSTECPVCRNKMPELRANAAGWQGQKFTLLGVNMDQKREDFLRYEEVVTPLLPQEQLFPSVWGRDPAYQDNLGPVSHLPSTVLIDKQGQVAERYMGRIPPQAWNRIADLL</sequence>